<dbReference type="InterPro" id="IPR017036">
    <property type="entry name" value="Lmo0553-like"/>
</dbReference>
<dbReference type="SUPFAM" id="SSF54631">
    <property type="entry name" value="CBS-domain pair"/>
    <property type="match status" value="1"/>
</dbReference>
<dbReference type="InterPro" id="IPR046342">
    <property type="entry name" value="CBS_dom_sf"/>
</dbReference>
<dbReference type="PANTHER" id="PTHR43080:SF11">
    <property type="entry name" value="CBS DOMAIN CONTAINING PROTEIN"/>
    <property type="match status" value="1"/>
</dbReference>
<dbReference type="Gene3D" id="3.10.580.10">
    <property type="entry name" value="CBS-domain"/>
    <property type="match status" value="1"/>
</dbReference>
<protein>
    <recommendedName>
        <fullName evidence="3">CBS domain-containing protein</fullName>
    </recommendedName>
</protein>
<keyword evidence="5" id="KW-1185">Reference proteome</keyword>
<sequence length="215" mass="24848">MQIKSNYIPRKQVKSVNETMSVKETLDYIQKSGFRCVPVLSADEKTYLGNVYKTHLYEHLYRDGKDPSATVTEIMSDRDKYVSEDASFFNVFFTIRQVPYLAVIDEDQQFKGIMTHGKILDILENAWAVGHSSYAITLSLEEYKGSLQDIVTTLSKVTDIRSFITLDSDRTFMRRCVVTLPSETTEEELGKIIRHLENNHFRIIHIENEKSYTAN</sequence>
<dbReference type="CDD" id="cd02205">
    <property type="entry name" value="CBS_pair_SF"/>
    <property type="match status" value="1"/>
</dbReference>
<feature type="domain" description="CBS" evidence="3">
    <location>
        <begin position="9"/>
        <end position="68"/>
    </location>
</feature>
<accession>A0A2W0HN32</accession>
<keyword evidence="1 2" id="KW-0129">CBS domain</keyword>
<organism evidence="4 5">
    <name type="scientific">Alteribacter lacisalsi</name>
    <dbReference type="NCBI Taxonomy" id="2045244"/>
    <lineage>
        <taxon>Bacteria</taxon>
        <taxon>Bacillati</taxon>
        <taxon>Bacillota</taxon>
        <taxon>Bacilli</taxon>
        <taxon>Bacillales</taxon>
        <taxon>Bacillaceae</taxon>
        <taxon>Alteribacter</taxon>
    </lineage>
</organism>
<dbReference type="InterPro" id="IPR051257">
    <property type="entry name" value="Diverse_CBS-Domain"/>
</dbReference>
<dbReference type="InterPro" id="IPR000644">
    <property type="entry name" value="CBS_dom"/>
</dbReference>
<name>A0A2W0HN32_9BACI</name>
<dbReference type="Pfam" id="PF00571">
    <property type="entry name" value="CBS"/>
    <property type="match status" value="2"/>
</dbReference>
<dbReference type="Proteomes" id="UP000248066">
    <property type="component" value="Unassembled WGS sequence"/>
</dbReference>
<proteinExistence type="predicted"/>
<evidence type="ECO:0000259" key="3">
    <source>
        <dbReference type="PROSITE" id="PS51371"/>
    </source>
</evidence>
<evidence type="ECO:0000256" key="1">
    <source>
        <dbReference type="ARBA" id="ARBA00023122"/>
    </source>
</evidence>
<reference evidence="4 5" key="1">
    <citation type="submission" date="2017-10" db="EMBL/GenBank/DDBJ databases">
        <title>Bacillus sp. nov., a halophilic bacterium isolated from a Yangshapao Lake.</title>
        <authorList>
            <person name="Wang H."/>
        </authorList>
    </citation>
    <scope>NUCLEOTIDE SEQUENCE [LARGE SCALE GENOMIC DNA]</scope>
    <source>
        <strain evidence="4 5">YSP-3</strain>
    </source>
</reference>
<comment type="caution">
    <text evidence="4">The sequence shown here is derived from an EMBL/GenBank/DDBJ whole genome shotgun (WGS) entry which is preliminary data.</text>
</comment>
<dbReference type="PANTHER" id="PTHR43080">
    <property type="entry name" value="CBS DOMAIN-CONTAINING PROTEIN CBSX3, MITOCHONDRIAL"/>
    <property type="match status" value="1"/>
</dbReference>
<dbReference type="PIRSF" id="PIRSF035040">
    <property type="entry name" value="UCP035040_CBS_Lmo0553"/>
    <property type="match status" value="1"/>
</dbReference>
<evidence type="ECO:0000313" key="5">
    <source>
        <dbReference type="Proteomes" id="UP000248066"/>
    </source>
</evidence>
<dbReference type="OrthoDB" id="1706107at2"/>
<dbReference type="EMBL" id="PDOF01000001">
    <property type="protein sequence ID" value="PYZ98289.1"/>
    <property type="molecule type" value="Genomic_DNA"/>
</dbReference>
<dbReference type="AlphaFoldDB" id="A0A2W0HN32"/>
<dbReference type="PROSITE" id="PS51371">
    <property type="entry name" value="CBS"/>
    <property type="match status" value="1"/>
</dbReference>
<evidence type="ECO:0000313" key="4">
    <source>
        <dbReference type="EMBL" id="PYZ98289.1"/>
    </source>
</evidence>
<dbReference type="RefSeq" id="WP_110518161.1">
    <property type="nucleotide sequence ID" value="NZ_PDOF01000001.1"/>
</dbReference>
<dbReference type="NCBIfam" id="NF038387">
    <property type="entry name" value="CBS_CbpA"/>
    <property type="match status" value="1"/>
</dbReference>
<evidence type="ECO:0000256" key="2">
    <source>
        <dbReference type="PROSITE-ProRule" id="PRU00703"/>
    </source>
</evidence>
<gene>
    <name evidence="4" type="ORF">CR205_06740</name>
</gene>